<evidence type="ECO:0000313" key="2">
    <source>
        <dbReference type="EMBL" id="BAQ49476.1"/>
    </source>
</evidence>
<gene>
    <name evidence="2" type="ORF">Maq22A_1p36340</name>
</gene>
<accession>A0A0C6F9K3</accession>
<sequence length="111" mass="11799">MTRLHPAADRGTYIGLTRGCHEIDRDADRACANAPVKVAVENALEAPGNRAGRVNHAGPGESPGAILRDRRIVFLLCCALVWAVGSAGCWSKRASQPNPLNGPLHLIPANR</sequence>
<dbReference type="KEGG" id="maqu:Maq22A_1p36340"/>
<feature type="transmembrane region" description="Helical" evidence="1">
    <location>
        <begin position="72"/>
        <end position="90"/>
    </location>
</feature>
<keyword evidence="1" id="KW-0472">Membrane</keyword>
<dbReference type="AlphaFoldDB" id="A0A0C6F9K3"/>
<dbReference type="EMBL" id="AP014705">
    <property type="protein sequence ID" value="BAQ49476.1"/>
    <property type="molecule type" value="Genomic_DNA"/>
</dbReference>
<evidence type="ECO:0000256" key="1">
    <source>
        <dbReference type="SAM" id="Phobius"/>
    </source>
</evidence>
<organism evidence="2 3">
    <name type="scientific">Methylobacterium aquaticum</name>
    <dbReference type="NCBI Taxonomy" id="270351"/>
    <lineage>
        <taxon>Bacteria</taxon>
        <taxon>Pseudomonadati</taxon>
        <taxon>Pseudomonadota</taxon>
        <taxon>Alphaproteobacteria</taxon>
        <taxon>Hyphomicrobiales</taxon>
        <taxon>Methylobacteriaceae</taxon>
        <taxon>Methylobacterium</taxon>
    </lineage>
</organism>
<dbReference type="Proteomes" id="UP000061432">
    <property type="component" value="Plasmid pMaq22A_1p"/>
</dbReference>
<dbReference type="OrthoDB" id="9935181at2"/>
<protein>
    <submittedName>
        <fullName evidence="2">Uncharacterized protein</fullName>
    </submittedName>
</protein>
<reference evidence="2 3" key="1">
    <citation type="journal article" date="2015" name="Genome Announc.">
        <title>Complete Genome Sequence of Methylobacterium aquaticum Strain 22A, Isolated from Racomitrium japonicum Moss.</title>
        <authorList>
            <person name="Tani A."/>
            <person name="Ogura Y."/>
            <person name="Hayashi T."/>
            <person name="Kimbara K."/>
        </authorList>
    </citation>
    <scope>NUCLEOTIDE SEQUENCE [LARGE SCALE GENOMIC DNA]</scope>
    <source>
        <strain evidence="2 3">MA-22A</strain>
        <plasmid evidence="3">Plasmid pMaq22A_1p DNA</plasmid>
    </source>
</reference>
<keyword evidence="2" id="KW-0614">Plasmid</keyword>
<keyword evidence="1" id="KW-0812">Transmembrane</keyword>
<name>A0A0C6F9K3_9HYPH</name>
<dbReference type="RefSeq" id="WP_060850528.1">
    <property type="nucleotide sequence ID" value="NZ_AP014705.1"/>
</dbReference>
<keyword evidence="1" id="KW-1133">Transmembrane helix</keyword>
<evidence type="ECO:0000313" key="3">
    <source>
        <dbReference type="Proteomes" id="UP000061432"/>
    </source>
</evidence>
<geneLocation type="plasmid" evidence="3">
    <name>pMaq22A_1p DNA</name>
</geneLocation>
<dbReference type="PATRIC" id="fig|270351.10.peg.6551"/>
<proteinExistence type="predicted"/>
<reference evidence="3" key="2">
    <citation type="submission" date="2015-01" db="EMBL/GenBank/DDBJ databases">
        <title>Complete genome sequence of Methylobacterium aquaticum strain 22A.</title>
        <authorList>
            <person name="Tani A."/>
            <person name="Ogura Y."/>
            <person name="Hayashi T."/>
        </authorList>
    </citation>
    <scope>NUCLEOTIDE SEQUENCE [LARGE SCALE GENOMIC DNA]</scope>
    <source>
        <strain evidence="3">MA-22A</strain>
        <plasmid evidence="3">Plasmid pMaq22A_1p DNA</plasmid>
    </source>
</reference>